<keyword evidence="3" id="KW-0808">Transferase</keyword>
<evidence type="ECO:0000313" key="5">
    <source>
        <dbReference type="Proteomes" id="UP000274097"/>
    </source>
</evidence>
<keyword evidence="1" id="KW-1133">Transmembrane helix</keyword>
<evidence type="ECO:0000313" key="6">
    <source>
        <dbReference type="Proteomes" id="UP000278036"/>
    </source>
</evidence>
<gene>
    <name evidence="3" type="ORF">D6Z83_17930</name>
    <name evidence="4" type="ORF">EBE87_09660</name>
</gene>
<feature type="transmembrane region" description="Helical" evidence="1">
    <location>
        <begin position="21"/>
        <end position="38"/>
    </location>
</feature>
<feature type="transmembrane region" description="Helical" evidence="1">
    <location>
        <begin position="137"/>
        <end position="159"/>
    </location>
</feature>
<keyword evidence="1" id="KW-0812">Transmembrane</keyword>
<feature type="transmembrane region" description="Helical" evidence="1">
    <location>
        <begin position="278"/>
        <end position="303"/>
    </location>
</feature>
<dbReference type="EMBL" id="RFLX01000005">
    <property type="protein sequence ID" value="RMI25394.1"/>
    <property type="molecule type" value="Genomic_DNA"/>
</dbReference>
<accession>A0A3A9JBB3</accession>
<feature type="transmembrane region" description="Helical" evidence="1">
    <location>
        <begin position="221"/>
        <end position="241"/>
    </location>
</feature>
<protein>
    <submittedName>
        <fullName evidence="3">Acyltransferase</fullName>
    </submittedName>
</protein>
<evidence type="ECO:0000259" key="2">
    <source>
        <dbReference type="Pfam" id="PF01757"/>
    </source>
</evidence>
<dbReference type="AlphaFoldDB" id="A0A3A9JBB3"/>
<feature type="transmembrane region" description="Helical" evidence="1">
    <location>
        <begin position="164"/>
        <end position="181"/>
    </location>
</feature>
<keyword evidence="5" id="KW-1185">Reference proteome</keyword>
<feature type="transmembrane region" description="Helical" evidence="1">
    <location>
        <begin position="58"/>
        <end position="77"/>
    </location>
</feature>
<feature type="domain" description="Acyltransferase 3" evidence="2">
    <location>
        <begin position="19"/>
        <end position="333"/>
    </location>
</feature>
<comment type="caution">
    <text evidence="3">The sequence shown here is derived from an EMBL/GenBank/DDBJ whole genome shotgun (WGS) entry which is preliminary data.</text>
</comment>
<dbReference type="PANTHER" id="PTHR23028">
    <property type="entry name" value="ACETYLTRANSFERASE"/>
    <property type="match status" value="1"/>
</dbReference>
<dbReference type="GO" id="GO:0000271">
    <property type="term" value="P:polysaccharide biosynthetic process"/>
    <property type="evidence" value="ECO:0007669"/>
    <property type="project" value="TreeGrafter"/>
</dbReference>
<reference evidence="3 6" key="1">
    <citation type="submission" date="2018-09" db="EMBL/GenBank/DDBJ databases">
        <title>Roseomonas sp. nov., isolated from feces of Tibetan antelopes in the Qinghai-Tibet plateau, China.</title>
        <authorList>
            <person name="Tian Z."/>
        </authorList>
    </citation>
    <scope>NUCLEOTIDE SEQUENCE [LARGE SCALE GENOMIC DNA]</scope>
    <source>
        <strain evidence="4 5">Z23</strain>
        <strain evidence="3 6">Z24</strain>
    </source>
</reference>
<dbReference type="GO" id="GO:0016020">
    <property type="term" value="C:membrane"/>
    <property type="evidence" value="ECO:0007669"/>
    <property type="project" value="TreeGrafter"/>
</dbReference>
<keyword evidence="3" id="KW-0012">Acyltransferase</keyword>
<dbReference type="InterPro" id="IPR002656">
    <property type="entry name" value="Acyl_transf_3_dom"/>
</dbReference>
<evidence type="ECO:0000313" key="3">
    <source>
        <dbReference type="EMBL" id="RKK02791.1"/>
    </source>
</evidence>
<dbReference type="Proteomes" id="UP000274097">
    <property type="component" value="Unassembled WGS sequence"/>
</dbReference>
<feature type="transmembrane region" description="Helical" evidence="1">
    <location>
        <begin position="187"/>
        <end position="209"/>
    </location>
</feature>
<feature type="transmembrane region" description="Helical" evidence="1">
    <location>
        <begin position="247"/>
        <end position="266"/>
    </location>
</feature>
<evidence type="ECO:0000313" key="4">
    <source>
        <dbReference type="EMBL" id="RMI25394.1"/>
    </source>
</evidence>
<dbReference type="Pfam" id="PF01757">
    <property type="entry name" value="Acyl_transf_3"/>
    <property type="match status" value="1"/>
</dbReference>
<dbReference type="InterPro" id="IPR050879">
    <property type="entry name" value="Acyltransferase_3"/>
</dbReference>
<proteinExistence type="predicted"/>
<dbReference type="Proteomes" id="UP000278036">
    <property type="component" value="Unassembled WGS sequence"/>
</dbReference>
<dbReference type="PANTHER" id="PTHR23028:SF53">
    <property type="entry name" value="ACYL_TRANSF_3 DOMAIN-CONTAINING PROTEIN"/>
    <property type="match status" value="1"/>
</dbReference>
<dbReference type="EMBL" id="RAQU01000126">
    <property type="protein sequence ID" value="RKK02791.1"/>
    <property type="molecule type" value="Genomic_DNA"/>
</dbReference>
<organism evidence="3 6">
    <name type="scientific">Teichococcus wenyumeiae</name>
    <dbReference type="NCBI Taxonomy" id="2478470"/>
    <lineage>
        <taxon>Bacteria</taxon>
        <taxon>Pseudomonadati</taxon>
        <taxon>Pseudomonadota</taxon>
        <taxon>Alphaproteobacteria</taxon>
        <taxon>Acetobacterales</taxon>
        <taxon>Roseomonadaceae</taxon>
        <taxon>Roseomonas</taxon>
    </lineage>
</organism>
<name>A0A3A9JBB3_9PROT</name>
<evidence type="ECO:0000256" key="1">
    <source>
        <dbReference type="SAM" id="Phobius"/>
    </source>
</evidence>
<keyword evidence="1" id="KW-0472">Membrane</keyword>
<dbReference type="GO" id="GO:0016747">
    <property type="term" value="F:acyltransferase activity, transferring groups other than amino-acyl groups"/>
    <property type="evidence" value="ECO:0007669"/>
    <property type="project" value="InterPro"/>
</dbReference>
<feature type="transmembrane region" description="Helical" evidence="1">
    <location>
        <begin position="98"/>
        <end position="117"/>
    </location>
</feature>
<dbReference type="InParanoid" id="A0A3A9JBB3"/>
<sequence length="358" mass="38907">MLFGLFGKVEASQPRRLSGIEAGRGIAAVLVILYHTVLHLNQATAVPALKAVLQFGHAGVDFFFVISGFIIFFVHSADIDRPEQIRRYARQRFTRLMPTYWVALALAMVMAALGSHGMPSTATFLRSFTLLPLDGELLVGVAWTLKFEVLFYLIFAVLIVSRHAGLTVLAAWLAGIVTMAGQEGEGLLPAMVFSPYNLEFLFGIAAAWLFRSGAISSPRLVLTLGLGAFGLASGLENMALLDGYGTTARFAYGLPSALIVLGLAEAERRNLLRVPTPLTILGSASYSLYLFHIPCIGVAWQVMLLTKLNLHLPPFPQFVLLALSGILGGLVMWAVVERPLIHMLRQRKRPGLNPLPAG</sequence>
<feature type="transmembrane region" description="Helical" evidence="1">
    <location>
        <begin position="315"/>
        <end position="336"/>
    </location>
</feature>